<accession>A0A845BK86</accession>
<keyword evidence="2" id="KW-1185">Reference proteome</keyword>
<dbReference type="OrthoDB" id="7285442at2"/>
<name>A0A845BK86_9PROT</name>
<organism evidence="1 2">
    <name type="scientific">Teichococcus coralli</name>
    <dbReference type="NCBI Taxonomy" id="2545983"/>
    <lineage>
        <taxon>Bacteria</taxon>
        <taxon>Pseudomonadati</taxon>
        <taxon>Pseudomonadota</taxon>
        <taxon>Alphaproteobacteria</taxon>
        <taxon>Acetobacterales</taxon>
        <taxon>Roseomonadaceae</taxon>
        <taxon>Roseomonas</taxon>
    </lineage>
</organism>
<evidence type="ECO:0000313" key="2">
    <source>
        <dbReference type="Proteomes" id="UP000460715"/>
    </source>
</evidence>
<proteinExistence type="predicted"/>
<dbReference type="Proteomes" id="UP000460715">
    <property type="component" value="Unassembled WGS sequence"/>
</dbReference>
<dbReference type="RefSeq" id="WP_160938980.1">
    <property type="nucleotide sequence ID" value="NZ_SNVJ01000023.1"/>
</dbReference>
<comment type="caution">
    <text evidence="1">The sequence shown here is derived from an EMBL/GenBank/DDBJ whole genome shotgun (WGS) entry which is preliminary data.</text>
</comment>
<evidence type="ECO:0000313" key="1">
    <source>
        <dbReference type="EMBL" id="MXP65572.1"/>
    </source>
</evidence>
<dbReference type="AlphaFoldDB" id="A0A845BK86"/>
<sequence length="303" mass="31490">MLTRVRPGQDGGWQVLVGQGATGFGRDGFPDRAAAEDWAGRAGLAARQCTIRISSKRFLGTAGEALRRWAIDQGTLPRAEGGTQVAPLQRLMPLLEEPDCALPLAVLSPEDLAALRGRRRAALPSPGAALAEQAALAAALEQFRDFHLPALDDPFGEIAPDGFCVLDEASCAQAIGWAGQMSEAWGRLVALVLTTGAPVAALLAACCGHADIRAGRLHLPGGPVLTPPADLLPDPAASPEAPLLPGLREAGVVAAGMRELGSRLRRPGLQADALQLTALVAALNQGQHLDEILVLAGALEARR</sequence>
<protein>
    <submittedName>
        <fullName evidence="1">Uncharacterized protein</fullName>
    </submittedName>
</protein>
<dbReference type="EMBL" id="SNVJ01000023">
    <property type="protein sequence ID" value="MXP65572.1"/>
    <property type="molecule type" value="Genomic_DNA"/>
</dbReference>
<gene>
    <name evidence="1" type="ORF">E0493_19675</name>
</gene>
<reference evidence="1 2" key="1">
    <citation type="submission" date="2019-03" db="EMBL/GenBank/DDBJ databases">
        <title>Roseomonas sp. a novel Roseomonas species isolated from Sea whip Gorgonian.</title>
        <authorList>
            <person name="Li F."/>
            <person name="Pan X."/>
            <person name="Huang S."/>
            <person name="Li Z."/>
            <person name="Meng B."/>
        </authorList>
    </citation>
    <scope>NUCLEOTIDE SEQUENCE [LARGE SCALE GENOMIC DNA]</scope>
    <source>
        <strain evidence="1 2">M0104</strain>
    </source>
</reference>